<dbReference type="PANTHER" id="PTHR43265:SF1">
    <property type="entry name" value="ESTERASE ESTD"/>
    <property type="match status" value="1"/>
</dbReference>
<dbReference type="EMBL" id="AP019860">
    <property type="protein sequence ID" value="BBM84523.1"/>
    <property type="molecule type" value="Genomic_DNA"/>
</dbReference>
<accession>A0A5S9IMA6</accession>
<dbReference type="GO" id="GO:0052689">
    <property type="term" value="F:carboxylic ester hydrolase activity"/>
    <property type="evidence" value="ECO:0007669"/>
    <property type="project" value="TreeGrafter"/>
</dbReference>
<dbReference type="InterPro" id="IPR000073">
    <property type="entry name" value="AB_hydrolase_1"/>
</dbReference>
<evidence type="ECO:0000313" key="3">
    <source>
        <dbReference type="Proteomes" id="UP000326354"/>
    </source>
</evidence>
<sequence>MCRIICILSFIGLGFSTVSSQQIKEEQVVFFHGNVRLAGTLVLPKSPGPHPAIVVVHGSGASDRSNWEDQTRHFPQHGIALLKFDKRGVGDSSGDWRLATMANLADDVISGVKFLQRRTDIRSNKIGVWGGSQGWTVASLAAARSKGSIAFAVVISGDPKGLWEQEKYRIRVALAQDKVAKETSTRVEHLMNLMQTYFATGKNYGALKECAQSPQYKKHLHYVVRGGVIPPENHPLVTYWKLNFSYKPLSIIPQIHCPILSLWGDKDSLVNAHDAEEVAGKAFRESNHANYTSKVISNADHGLYYRKQSGIGWAKDRSKFAPGAMEYMTSWVLNEINKE</sequence>
<gene>
    <name evidence="2" type="ORF">UABAM_02884</name>
</gene>
<evidence type="ECO:0000259" key="1">
    <source>
        <dbReference type="Pfam" id="PF00561"/>
    </source>
</evidence>
<dbReference type="SUPFAM" id="SSF53474">
    <property type="entry name" value="alpha/beta-Hydrolases"/>
    <property type="match status" value="1"/>
</dbReference>
<evidence type="ECO:0000313" key="2">
    <source>
        <dbReference type="EMBL" id="BBM84523.1"/>
    </source>
</evidence>
<dbReference type="InterPro" id="IPR053145">
    <property type="entry name" value="AB_hydrolase_Est10"/>
</dbReference>
<dbReference type="InterPro" id="IPR029058">
    <property type="entry name" value="AB_hydrolase_fold"/>
</dbReference>
<dbReference type="RefSeq" id="WP_173013321.1">
    <property type="nucleotide sequence ID" value="NZ_AP019860.1"/>
</dbReference>
<protein>
    <recommendedName>
        <fullName evidence="1">AB hydrolase-1 domain-containing protein</fullName>
    </recommendedName>
</protein>
<name>A0A5S9IMA6_UABAM</name>
<reference evidence="2 3" key="1">
    <citation type="submission" date="2019-08" db="EMBL/GenBank/DDBJ databases">
        <title>Complete genome sequence of Candidatus Uab amorphum.</title>
        <authorList>
            <person name="Shiratori T."/>
            <person name="Suzuki S."/>
            <person name="Kakizawa Y."/>
            <person name="Ishida K."/>
        </authorList>
    </citation>
    <scope>NUCLEOTIDE SEQUENCE [LARGE SCALE GENOMIC DNA]</scope>
    <source>
        <strain evidence="2 3">SRT547</strain>
    </source>
</reference>
<dbReference type="AlphaFoldDB" id="A0A5S9IMA6"/>
<dbReference type="Proteomes" id="UP000326354">
    <property type="component" value="Chromosome"/>
</dbReference>
<dbReference type="Pfam" id="PF00561">
    <property type="entry name" value="Abhydrolase_1"/>
    <property type="match status" value="1"/>
</dbReference>
<keyword evidence="3" id="KW-1185">Reference proteome</keyword>
<organism evidence="2 3">
    <name type="scientific">Uabimicrobium amorphum</name>
    <dbReference type="NCBI Taxonomy" id="2596890"/>
    <lineage>
        <taxon>Bacteria</taxon>
        <taxon>Pseudomonadati</taxon>
        <taxon>Planctomycetota</taxon>
        <taxon>Candidatus Uabimicrobiia</taxon>
        <taxon>Candidatus Uabimicrobiales</taxon>
        <taxon>Candidatus Uabimicrobiaceae</taxon>
        <taxon>Candidatus Uabimicrobium</taxon>
    </lineage>
</organism>
<dbReference type="Gene3D" id="3.40.50.1820">
    <property type="entry name" value="alpha/beta hydrolase"/>
    <property type="match status" value="1"/>
</dbReference>
<proteinExistence type="predicted"/>
<feature type="domain" description="AB hydrolase-1" evidence="1">
    <location>
        <begin position="51"/>
        <end position="305"/>
    </location>
</feature>
<dbReference type="PANTHER" id="PTHR43265">
    <property type="entry name" value="ESTERASE ESTD"/>
    <property type="match status" value="1"/>
</dbReference>
<dbReference type="KEGG" id="uam:UABAM_02884"/>